<evidence type="ECO:0000259" key="6">
    <source>
        <dbReference type="Pfam" id="PF21158"/>
    </source>
</evidence>
<feature type="domain" description="Flagellin N-terminal" evidence="5">
    <location>
        <begin position="3"/>
        <end position="140"/>
    </location>
</feature>
<evidence type="ECO:0000259" key="5">
    <source>
        <dbReference type="Pfam" id="PF00669"/>
    </source>
</evidence>
<reference evidence="7 8" key="1">
    <citation type="submission" date="2020-02" db="EMBL/GenBank/DDBJ databases">
        <title>Nitrogenibacter mangrovi gen. nov., sp. nov. isolated from mangrove sediment, a denitrifying betaproteobacterium.</title>
        <authorList>
            <person name="Liao H."/>
            <person name="Tian Y."/>
        </authorList>
    </citation>
    <scope>NUCLEOTIDE SEQUENCE [LARGE SCALE GENOMIC DNA]</scope>
    <source>
        <strain evidence="7 8">M9-3-2</strain>
    </source>
</reference>
<organism evidence="7 8">
    <name type="scientific">Nitrogeniibacter mangrovi</name>
    <dbReference type="NCBI Taxonomy" id="2016596"/>
    <lineage>
        <taxon>Bacteria</taxon>
        <taxon>Pseudomonadati</taxon>
        <taxon>Pseudomonadota</taxon>
        <taxon>Betaproteobacteria</taxon>
        <taxon>Rhodocyclales</taxon>
        <taxon>Zoogloeaceae</taxon>
        <taxon>Nitrogeniibacter</taxon>
    </lineage>
</organism>
<dbReference type="EMBL" id="CP048836">
    <property type="protein sequence ID" value="QID18373.1"/>
    <property type="molecule type" value="Genomic_DNA"/>
</dbReference>
<dbReference type="GO" id="GO:0071973">
    <property type="term" value="P:bacterial-type flagellum-dependent cell motility"/>
    <property type="evidence" value="ECO:0007669"/>
    <property type="project" value="InterPro"/>
</dbReference>
<comment type="similarity">
    <text evidence="3">Belongs to the bacterial flagellin family.</text>
</comment>
<evidence type="ECO:0000256" key="1">
    <source>
        <dbReference type="ARBA" id="ARBA00004365"/>
    </source>
</evidence>
<proteinExistence type="inferred from homology"/>
<keyword evidence="7" id="KW-0966">Cell projection</keyword>
<dbReference type="Proteomes" id="UP000501991">
    <property type="component" value="Chromosome"/>
</dbReference>
<dbReference type="InterPro" id="IPR001029">
    <property type="entry name" value="Flagellin_N"/>
</dbReference>
<evidence type="ECO:0000256" key="3">
    <source>
        <dbReference type="ARBA" id="ARBA00005709"/>
    </source>
</evidence>
<dbReference type="GO" id="GO:0009424">
    <property type="term" value="C:bacterial-type flagellum hook"/>
    <property type="evidence" value="ECO:0007669"/>
    <property type="project" value="InterPro"/>
</dbReference>
<name>A0A6C1B4L3_9RHOO</name>
<feature type="domain" description="Flagellar hook-associated protein 1 D2-like" evidence="6">
    <location>
        <begin position="212"/>
        <end position="271"/>
    </location>
</feature>
<keyword evidence="7" id="KW-0969">Cilium</keyword>
<dbReference type="InterPro" id="IPR049119">
    <property type="entry name" value="FlgK_D2-like"/>
</dbReference>
<evidence type="ECO:0000256" key="4">
    <source>
        <dbReference type="ARBA" id="ARBA00023143"/>
    </source>
</evidence>
<dbReference type="AlphaFoldDB" id="A0A6C1B4L3"/>
<protein>
    <submittedName>
        <fullName evidence="7">Flagellar hook-associated protein 3</fullName>
    </submittedName>
</protein>
<gene>
    <name evidence="7" type="primary">flgL</name>
    <name evidence="7" type="ORF">G3580_12425</name>
</gene>
<dbReference type="RefSeq" id="WP_173765965.1">
    <property type="nucleotide sequence ID" value="NZ_CP048836.1"/>
</dbReference>
<dbReference type="Pfam" id="PF00669">
    <property type="entry name" value="Flagellin_N"/>
    <property type="match status" value="1"/>
</dbReference>
<dbReference type="GO" id="GO:0005198">
    <property type="term" value="F:structural molecule activity"/>
    <property type="evidence" value="ECO:0007669"/>
    <property type="project" value="InterPro"/>
</dbReference>
<dbReference type="SUPFAM" id="SSF64518">
    <property type="entry name" value="Phase 1 flagellin"/>
    <property type="match status" value="1"/>
</dbReference>
<dbReference type="PANTHER" id="PTHR42792">
    <property type="entry name" value="FLAGELLIN"/>
    <property type="match status" value="1"/>
</dbReference>
<sequence>MRISTGMLYQTGVRTIQDQTTQMLHTQQQVATGRRIVAPSDDPIASARALEISQAQSLNSTFQTNQGSAKDSLNLLENKLYAVEDIITHTRTRAVEAGNGSYSDSEWGAIAIDIRASFDSLLGLANSQNGNGEYMFSGYQADVKPYVGNINGVSFQGDQGQRTLQVSPSRIMSVSNSGSEVFNDVKAPQGEFFAVPGNPNGGTGYVASTQTTGTYTGTQYLVSWDGTNYNVTDRATGAAVTSQTGPTLSFGNVQLEMAGTPSVGDVFEVGPSADVFKMYTNLTRALENPSSNGVSGAISQAITGMDQSLDQVLTVHASVGSRMLEVNTLEDVGSDLDVQYADTLSRLQDVDYAQAVSDLSLQQTYLQASQQSFLKITNLSLFNYLG</sequence>
<evidence type="ECO:0000256" key="2">
    <source>
        <dbReference type="ARBA" id="ARBA00004613"/>
    </source>
</evidence>
<evidence type="ECO:0000313" key="8">
    <source>
        <dbReference type="Proteomes" id="UP000501991"/>
    </source>
</evidence>
<dbReference type="NCBIfam" id="TIGR02550">
    <property type="entry name" value="flagell_flgL"/>
    <property type="match status" value="1"/>
</dbReference>
<keyword evidence="7" id="KW-0282">Flagellum</keyword>
<keyword evidence="4" id="KW-0975">Bacterial flagellum</keyword>
<dbReference type="KEGG" id="azq:G3580_12425"/>
<dbReference type="Pfam" id="PF21158">
    <property type="entry name" value="flgK_1st_1"/>
    <property type="match status" value="1"/>
</dbReference>
<accession>A0A6C1B4L3</accession>
<dbReference type="Gene3D" id="1.20.1330.10">
    <property type="entry name" value="f41 fragment of flagellin, N-terminal domain"/>
    <property type="match status" value="1"/>
</dbReference>
<dbReference type="GO" id="GO:0005576">
    <property type="term" value="C:extracellular region"/>
    <property type="evidence" value="ECO:0007669"/>
    <property type="project" value="UniProtKB-SubCell"/>
</dbReference>
<dbReference type="InterPro" id="IPR013384">
    <property type="entry name" value="Flagell_FlgL"/>
</dbReference>
<comment type="subcellular location">
    <subcellularLocation>
        <location evidence="1">Bacterial flagellum</location>
    </subcellularLocation>
    <subcellularLocation>
        <location evidence="2">Secreted</location>
    </subcellularLocation>
</comment>
<dbReference type="PANTHER" id="PTHR42792:SF1">
    <property type="entry name" value="FLAGELLAR HOOK-ASSOCIATED PROTEIN 3"/>
    <property type="match status" value="1"/>
</dbReference>
<dbReference type="InterPro" id="IPR001492">
    <property type="entry name" value="Flagellin"/>
</dbReference>
<evidence type="ECO:0000313" key="7">
    <source>
        <dbReference type="EMBL" id="QID18373.1"/>
    </source>
</evidence>
<keyword evidence="8" id="KW-1185">Reference proteome</keyword>